<evidence type="ECO:0000313" key="2">
    <source>
        <dbReference type="EMBL" id="CAK9062053.1"/>
    </source>
</evidence>
<keyword evidence="1" id="KW-0175">Coiled coil</keyword>
<feature type="coiled-coil region" evidence="1">
    <location>
        <begin position="10"/>
        <end position="81"/>
    </location>
</feature>
<protein>
    <submittedName>
        <fullName evidence="2">Uncharacterized protein</fullName>
    </submittedName>
</protein>
<sequence>MSAGLPGAGLEQYEERLRNLKADALEKDARLLDAEKKLDHLAKGMGAEAILAENRQLAREASEMKRQVAEAKRDLSVYLSEAASIVYENDLLRGLANVKPGQLKLQDFKLKDKVTSAKATAVAKHLEKEVADLEAERTKLKLRVRQLSELAAEKVSLLHDLQPEQMLQLEEIAARMRQGKLELPLDDQSRVLKEERDELKKRLSMKDHEIAQHIDRKVDEVLQKQGKTKDLEVKLEAKDVRRY</sequence>
<gene>
    <name evidence="2" type="ORF">CCMP2556_LOCUS30522</name>
</gene>
<dbReference type="EMBL" id="CAXAMN010021664">
    <property type="protein sequence ID" value="CAK9062053.1"/>
    <property type="molecule type" value="Genomic_DNA"/>
</dbReference>
<evidence type="ECO:0000313" key="3">
    <source>
        <dbReference type="Proteomes" id="UP001642484"/>
    </source>
</evidence>
<keyword evidence="3" id="KW-1185">Reference proteome</keyword>
<accession>A0ABP0NE24</accession>
<reference evidence="2 3" key="1">
    <citation type="submission" date="2024-02" db="EMBL/GenBank/DDBJ databases">
        <authorList>
            <person name="Chen Y."/>
            <person name="Shah S."/>
            <person name="Dougan E. K."/>
            <person name="Thang M."/>
            <person name="Chan C."/>
        </authorList>
    </citation>
    <scope>NUCLEOTIDE SEQUENCE [LARGE SCALE GENOMIC DNA]</scope>
</reference>
<name>A0ABP0NE24_9DINO</name>
<feature type="coiled-coil region" evidence="1">
    <location>
        <begin position="116"/>
        <end position="150"/>
    </location>
</feature>
<comment type="caution">
    <text evidence="2">The sequence shown here is derived from an EMBL/GenBank/DDBJ whole genome shotgun (WGS) entry which is preliminary data.</text>
</comment>
<dbReference type="Proteomes" id="UP001642484">
    <property type="component" value="Unassembled WGS sequence"/>
</dbReference>
<organism evidence="2 3">
    <name type="scientific">Durusdinium trenchii</name>
    <dbReference type="NCBI Taxonomy" id="1381693"/>
    <lineage>
        <taxon>Eukaryota</taxon>
        <taxon>Sar</taxon>
        <taxon>Alveolata</taxon>
        <taxon>Dinophyceae</taxon>
        <taxon>Suessiales</taxon>
        <taxon>Symbiodiniaceae</taxon>
        <taxon>Durusdinium</taxon>
    </lineage>
</organism>
<proteinExistence type="predicted"/>
<evidence type="ECO:0000256" key="1">
    <source>
        <dbReference type="SAM" id="Coils"/>
    </source>
</evidence>